<dbReference type="RefSeq" id="WP_115402399.1">
    <property type="nucleotide sequence ID" value="NZ_QPKV01000003.1"/>
</dbReference>
<dbReference type="AlphaFoldDB" id="A0A369Q2G9"/>
<feature type="domain" description="N-acetyltransferase" evidence="1">
    <location>
        <begin position="7"/>
        <end position="168"/>
    </location>
</feature>
<dbReference type="InterPro" id="IPR000182">
    <property type="entry name" value="GNAT_dom"/>
</dbReference>
<dbReference type="CDD" id="cd04301">
    <property type="entry name" value="NAT_SF"/>
    <property type="match status" value="1"/>
</dbReference>
<dbReference type="InterPro" id="IPR051531">
    <property type="entry name" value="N-acetyltransferase"/>
</dbReference>
<dbReference type="InterPro" id="IPR016181">
    <property type="entry name" value="Acyl_CoA_acyltransferase"/>
</dbReference>
<name>A0A369Q2G9_9SPHI</name>
<dbReference type="SUPFAM" id="SSF55729">
    <property type="entry name" value="Acyl-CoA N-acyltransferases (Nat)"/>
    <property type="match status" value="1"/>
</dbReference>
<dbReference type="EMBL" id="QPKV01000003">
    <property type="protein sequence ID" value="RDC57226.1"/>
    <property type="molecule type" value="Genomic_DNA"/>
</dbReference>
<dbReference type="PANTHER" id="PTHR43792">
    <property type="entry name" value="GNAT FAMILY, PUTATIVE (AFU_ORTHOLOGUE AFUA_3G00765)-RELATED-RELATED"/>
    <property type="match status" value="1"/>
</dbReference>
<comment type="caution">
    <text evidence="2">The sequence shown here is derived from an EMBL/GenBank/DDBJ whole genome shotgun (WGS) entry which is preliminary data.</text>
</comment>
<keyword evidence="3" id="KW-1185">Reference proteome</keyword>
<dbReference type="GO" id="GO:0016747">
    <property type="term" value="F:acyltransferase activity, transferring groups other than amino-acyl groups"/>
    <property type="evidence" value="ECO:0007669"/>
    <property type="project" value="InterPro"/>
</dbReference>
<evidence type="ECO:0000313" key="2">
    <source>
        <dbReference type="EMBL" id="RDC57226.1"/>
    </source>
</evidence>
<dbReference type="OrthoDB" id="9811523at2"/>
<keyword evidence="2" id="KW-0808">Transferase</keyword>
<sequence length="168" mass="19324">MIETDRLILKPLTHDQLLKYIKDDHSLESELGLFPTKKNISKSLHDALEQTILPNVSDQDKDYRYHTLWTIISKPDHKMVGDICFVGEPDPEGEIEIGYGTYEEFRGKGFMTEAIGRIIEWARAQPKVKSIFAATEKDNVASYSILEKNNFLHVGEVDDMLSWKIQLK</sequence>
<dbReference type="Pfam" id="PF13302">
    <property type="entry name" value="Acetyltransf_3"/>
    <property type="match status" value="1"/>
</dbReference>
<dbReference type="PANTHER" id="PTHR43792:SF13">
    <property type="entry name" value="ACETYLTRANSFERASE"/>
    <property type="match status" value="1"/>
</dbReference>
<accession>A0A369Q2G9</accession>
<gene>
    <name evidence="2" type="ORF">DU508_08585</name>
</gene>
<protein>
    <submittedName>
        <fullName evidence="2">N-acetyltransferase</fullName>
    </submittedName>
</protein>
<evidence type="ECO:0000259" key="1">
    <source>
        <dbReference type="PROSITE" id="PS51186"/>
    </source>
</evidence>
<dbReference type="PROSITE" id="PS51186">
    <property type="entry name" value="GNAT"/>
    <property type="match status" value="1"/>
</dbReference>
<organism evidence="2 3">
    <name type="scientific">Pedobacter chinensis</name>
    <dbReference type="NCBI Taxonomy" id="2282421"/>
    <lineage>
        <taxon>Bacteria</taxon>
        <taxon>Pseudomonadati</taxon>
        <taxon>Bacteroidota</taxon>
        <taxon>Sphingobacteriia</taxon>
        <taxon>Sphingobacteriales</taxon>
        <taxon>Sphingobacteriaceae</taxon>
        <taxon>Pedobacter</taxon>
    </lineage>
</organism>
<dbReference type="Gene3D" id="3.40.630.30">
    <property type="match status" value="1"/>
</dbReference>
<reference evidence="2 3" key="1">
    <citation type="submission" date="2018-07" db="EMBL/GenBank/DDBJ databases">
        <title>Pedobacter sp. nov., isolated from soil.</title>
        <authorList>
            <person name="Zhou L.Y."/>
            <person name="Du Z.J."/>
        </authorList>
    </citation>
    <scope>NUCLEOTIDE SEQUENCE [LARGE SCALE GENOMIC DNA]</scope>
    <source>
        <strain evidence="2 3">JDX94</strain>
    </source>
</reference>
<proteinExistence type="predicted"/>
<dbReference type="Proteomes" id="UP000253961">
    <property type="component" value="Unassembled WGS sequence"/>
</dbReference>
<evidence type="ECO:0000313" key="3">
    <source>
        <dbReference type="Proteomes" id="UP000253961"/>
    </source>
</evidence>